<feature type="transmembrane region" description="Helical" evidence="2">
    <location>
        <begin position="229"/>
        <end position="251"/>
    </location>
</feature>
<feature type="region of interest" description="Disordered" evidence="1">
    <location>
        <begin position="273"/>
        <end position="301"/>
    </location>
</feature>
<feature type="compositionally biased region" description="Basic and acidic residues" evidence="1">
    <location>
        <begin position="340"/>
        <end position="354"/>
    </location>
</feature>
<protein>
    <submittedName>
        <fullName evidence="3">Uncharacterized protein</fullName>
    </submittedName>
</protein>
<feature type="compositionally biased region" description="Low complexity" evidence="1">
    <location>
        <begin position="409"/>
        <end position="427"/>
    </location>
</feature>
<dbReference type="EMBL" id="HBHT01029028">
    <property type="protein sequence ID" value="CAD9980404.1"/>
    <property type="molecule type" value="Transcribed_RNA"/>
</dbReference>
<reference evidence="3" key="1">
    <citation type="submission" date="2021-01" db="EMBL/GenBank/DDBJ databases">
        <authorList>
            <person name="Corre E."/>
            <person name="Pelletier E."/>
            <person name="Niang G."/>
            <person name="Scheremetjew M."/>
            <person name="Finn R."/>
            <person name="Kale V."/>
            <person name="Holt S."/>
            <person name="Cochrane G."/>
            <person name="Meng A."/>
            <person name="Brown T."/>
            <person name="Cohen L."/>
        </authorList>
    </citation>
    <scope>NUCLEOTIDE SEQUENCE</scope>
    <source>
        <strain evidence="3">CCMP125</strain>
    </source>
</reference>
<organism evidence="3">
    <name type="scientific">Entomoneis paludosa</name>
    <dbReference type="NCBI Taxonomy" id="265537"/>
    <lineage>
        <taxon>Eukaryota</taxon>
        <taxon>Sar</taxon>
        <taxon>Stramenopiles</taxon>
        <taxon>Ochrophyta</taxon>
        <taxon>Bacillariophyta</taxon>
        <taxon>Bacillariophyceae</taxon>
        <taxon>Bacillariophycidae</taxon>
        <taxon>Entomoneidaceae</taxon>
        <taxon>Entomoneis</taxon>
    </lineage>
</organism>
<feature type="transmembrane region" description="Helical" evidence="2">
    <location>
        <begin position="83"/>
        <end position="104"/>
    </location>
</feature>
<keyword evidence="2" id="KW-1133">Transmembrane helix</keyword>
<feature type="transmembrane region" description="Helical" evidence="2">
    <location>
        <begin position="199"/>
        <end position="217"/>
    </location>
</feature>
<feature type="transmembrane region" description="Helical" evidence="2">
    <location>
        <begin position="125"/>
        <end position="144"/>
    </location>
</feature>
<feature type="region of interest" description="Disordered" evidence="1">
    <location>
        <begin position="369"/>
        <end position="443"/>
    </location>
</feature>
<dbReference type="AlphaFoldDB" id="A0A7S2YJT6"/>
<evidence type="ECO:0000256" key="1">
    <source>
        <dbReference type="SAM" id="MobiDB-lite"/>
    </source>
</evidence>
<keyword evidence="2" id="KW-0812">Transmembrane</keyword>
<evidence type="ECO:0000313" key="3">
    <source>
        <dbReference type="EMBL" id="CAD9980404.1"/>
    </source>
</evidence>
<evidence type="ECO:0000256" key="2">
    <source>
        <dbReference type="SAM" id="Phobius"/>
    </source>
</evidence>
<feature type="transmembrane region" description="Helical" evidence="2">
    <location>
        <begin position="156"/>
        <end position="179"/>
    </location>
</feature>
<gene>
    <name evidence="3" type="ORF">APAL1065_LOCUS19496</name>
</gene>
<accession>A0A7S2YJT6</accession>
<feature type="region of interest" description="Disordered" evidence="1">
    <location>
        <begin position="319"/>
        <end position="354"/>
    </location>
</feature>
<feature type="compositionally biased region" description="Acidic residues" evidence="1">
    <location>
        <begin position="389"/>
        <end position="402"/>
    </location>
</feature>
<name>A0A7S2YJT6_9STRA</name>
<feature type="compositionally biased region" description="Basic and acidic residues" evidence="1">
    <location>
        <begin position="273"/>
        <end position="288"/>
    </location>
</feature>
<keyword evidence="2" id="KW-0472">Membrane</keyword>
<proteinExistence type="predicted"/>
<feature type="compositionally biased region" description="Acidic residues" evidence="1">
    <location>
        <begin position="330"/>
        <end position="339"/>
    </location>
</feature>
<feature type="compositionally biased region" description="Polar residues" evidence="1">
    <location>
        <begin position="289"/>
        <end position="301"/>
    </location>
</feature>
<sequence>MYHGIQSILISRIKCGSLDLDGIVSHYLCGVYHIHGGYFMFQIGASTRIQFVFALFGLSRCRGQFVYCHSQCHYHFQYHQGGYFYAISNMFLNAVIVYQIHWVLRQSHHCIRVPPPTIRQVCRQAALIYAFASLGFAWAFLLYYRGLIYFSLDQVVNIWIGTRVILVAPPLIYVTYVYIDVWYRKLLPKSGRTRVLSLYFLRVIIVFLVTWVPYFILYEIAWNVTHSRWMVIVSYYLGSIQGTLSVVVALSKPDIQRAVRRFVKCEWYHHHDDHHHQHHSSEPDRHTDTLSAERSNSQFRPTMTMNTVSRSVFGTTAHAAGAAEHHSTDSVDEEQQDVVDQEHAQNPRVSEWHQEDVWERKEGDYKSILVPGGDAKHDDAISENIGVVETDDEIVYDTDHEDEPSLRQSSMTAPPTTSSSEGTTTTPADLLQDEVQRSQQEQD</sequence>